<sequence>MFYHLFWGCTVDFYPFGIHKFNVGQDRVNAGNLTIGQWQRVQKYSAPASDVLLTNACREALEELPAAIIPNATELDRLFIIALNLKLSLEQKLAKLFGPVTATSNPTEVYVDGSCLNNGKENATAGAGIFWGPNHTWNEDTTEVRRVGSATILRRQKSPTTQFWLEASGVCLGKFGKTKYRAFN</sequence>
<dbReference type="EMBL" id="JARIHO010000058">
    <property type="protein sequence ID" value="KAJ7318286.1"/>
    <property type="molecule type" value="Genomic_DNA"/>
</dbReference>
<name>A0AAD6ZDP1_9AGAR</name>
<dbReference type="InterPro" id="IPR036397">
    <property type="entry name" value="RNaseH_sf"/>
</dbReference>
<reference evidence="1" key="1">
    <citation type="submission" date="2023-03" db="EMBL/GenBank/DDBJ databases">
        <title>Massive genome expansion in bonnet fungi (Mycena s.s.) driven by repeated elements and novel gene families across ecological guilds.</title>
        <authorList>
            <consortium name="Lawrence Berkeley National Laboratory"/>
            <person name="Harder C.B."/>
            <person name="Miyauchi S."/>
            <person name="Viragh M."/>
            <person name="Kuo A."/>
            <person name="Thoen E."/>
            <person name="Andreopoulos B."/>
            <person name="Lu D."/>
            <person name="Skrede I."/>
            <person name="Drula E."/>
            <person name="Henrissat B."/>
            <person name="Morin E."/>
            <person name="Kohler A."/>
            <person name="Barry K."/>
            <person name="LaButti K."/>
            <person name="Morin E."/>
            <person name="Salamov A."/>
            <person name="Lipzen A."/>
            <person name="Mereny Z."/>
            <person name="Hegedus B."/>
            <person name="Baldrian P."/>
            <person name="Stursova M."/>
            <person name="Weitz H."/>
            <person name="Taylor A."/>
            <person name="Grigoriev I.V."/>
            <person name="Nagy L.G."/>
            <person name="Martin F."/>
            <person name="Kauserud H."/>
        </authorList>
    </citation>
    <scope>NUCLEOTIDE SEQUENCE</scope>
    <source>
        <strain evidence="1">CBHHK002</strain>
    </source>
</reference>
<organism evidence="1 2">
    <name type="scientific">Mycena albidolilacea</name>
    <dbReference type="NCBI Taxonomy" id="1033008"/>
    <lineage>
        <taxon>Eukaryota</taxon>
        <taxon>Fungi</taxon>
        <taxon>Dikarya</taxon>
        <taxon>Basidiomycota</taxon>
        <taxon>Agaricomycotina</taxon>
        <taxon>Agaricomycetes</taxon>
        <taxon>Agaricomycetidae</taxon>
        <taxon>Agaricales</taxon>
        <taxon>Marasmiineae</taxon>
        <taxon>Mycenaceae</taxon>
        <taxon>Mycena</taxon>
    </lineage>
</organism>
<comment type="caution">
    <text evidence="1">The sequence shown here is derived from an EMBL/GenBank/DDBJ whole genome shotgun (WGS) entry which is preliminary data.</text>
</comment>
<dbReference type="Proteomes" id="UP001218218">
    <property type="component" value="Unassembled WGS sequence"/>
</dbReference>
<accession>A0AAD6ZDP1</accession>
<dbReference type="AlphaFoldDB" id="A0AAD6ZDP1"/>
<protein>
    <submittedName>
        <fullName evidence="1">Uncharacterized protein</fullName>
    </submittedName>
</protein>
<gene>
    <name evidence="1" type="ORF">DFH08DRAFT_819897</name>
</gene>
<evidence type="ECO:0000313" key="1">
    <source>
        <dbReference type="EMBL" id="KAJ7318286.1"/>
    </source>
</evidence>
<keyword evidence="2" id="KW-1185">Reference proteome</keyword>
<evidence type="ECO:0000313" key="2">
    <source>
        <dbReference type="Proteomes" id="UP001218218"/>
    </source>
</evidence>
<dbReference type="GO" id="GO:0003676">
    <property type="term" value="F:nucleic acid binding"/>
    <property type="evidence" value="ECO:0007669"/>
    <property type="project" value="InterPro"/>
</dbReference>
<dbReference type="Gene3D" id="3.30.420.10">
    <property type="entry name" value="Ribonuclease H-like superfamily/Ribonuclease H"/>
    <property type="match status" value="1"/>
</dbReference>
<proteinExistence type="predicted"/>